<evidence type="ECO:0000313" key="1">
    <source>
        <dbReference type="EMBL" id="KAI3817395.1"/>
    </source>
</evidence>
<comment type="caution">
    <text evidence="1">The sequence shown here is derived from an EMBL/GenBank/DDBJ whole genome shotgun (WGS) entry which is preliminary data.</text>
</comment>
<organism evidence="1 2">
    <name type="scientific">Smallanthus sonchifolius</name>
    <dbReference type="NCBI Taxonomy" id="185202"/>
    <lineage>
        <taxon>Eukaryota</taxon>
        <taxon>Viridiplantae</taxon>
        <taxon>Streptophyta</taxon>
        <taxon>Embryophyta</taxon>
        <taxon>Tracheophyta</taxon>
        <taxon>Spermatophyta</taxon>
        <taxon>Magnoliopsida</taxon>
        <taxon>eudicotyledons</taxon>
        <taxon>Gunneridae</taxon>
        <taxon>Pentapetalae</taxon>
        <taxon>asterids</taxon>
        <taxon>campanulids</taxon>
        <taxon>Asterales</taxon>
        <taxon>Asteraceae</taxon>
        <taxon>Asteroideae</taxon>
        <taxon>Heliantheae alliance</taxon>
        <taxon>Millerieae</taxon>
        <taxon>Smallanthus</taxon>
    </lineage>
</organism>
<proteinExistence type="predicted"/>
<dbReference type="Proteomes" id="UP001056120">
    <property type="component" value="Linkage Group LG04"/>
</dbReference>
<gene>
    <name evidence="1" type="ORF">L1987_11185</name>
</gene>
<sequence length="983" mass="112335">MPIDKSWLTNPNRSSPEYKKGLNSFIEMCKEQVDDRGYVRCACAKCQNSVLISFTKMKFHMYSFGFCRTYTMWSYHGESSIHPVIVVDDVEPRNDMDDVIEDVMGERMEEDTNTNEGNSGTESRGVRDDFEALLKEVQSELYPGCTKFSSLDFLAKLMHIKVKNKWTNSSFDELLELLQSSHPEGNKIPPSHYVTKKTLKKIGLGYESIHVCKNDCALFWKEHHSSQNCPVCNESRWVDTNTKGKKVAHKVLRYFPLTPRLRRLYCSRHTAKDMIWHNTGQSEEGTMRHPVDGTSWKEFDIKYPDFSREPRNVRLGLAADGFNPFGNMSSAHSTWPVVLTTYNLPPWLCMKESSFMLSLLIPGPKSPGKDMDVFLRPLVDELKHLWQSGVRTKDAATNSFFTMKAALLWTINDFPARSSLSGWSGQGYKACPTCNEDTSSIRVTNKVVYVGHRRFLDAKHPWRTSLDFNGEPETRAPPKQFSPADIEAQLDRLLHRLPGKHPDFGGVTRKREDFELNWSKRSIFFELEYWSSLQLKHNLDVMHIERNVCDSLLGTLLMNDKTKDTSNARVDLEKLKIRRTQWLEKKGNKIFRPHPKYSFKITDRKLFCEFIKDVKLPDGFRSNIRKRVTDNNTNITGLKSHDCHILMQRLIPIGVRGFLTKDTYTPIVDLCTFFKQLCSRTLLVEDMKKAKDAIITILCKLELIYPPAFFDIMVHLVLHLPDEAIRGGPVCMRWSGMLVYLMADVMGLGHGGDGAGDPPPPFGDGQGVHEMDLGVENDFYTREVGIFIWHEIALDKMSWRYVSPAEKNALNEHLKQKFDLDAIRRHALQTKLRGGLDANKTRLEAFHDAHTLKDGTFDNELAEQQYHELAREFELQTQRSNEEGSSSQTDDVAIFEKVLGARLGHTRGIGRKPPSSASSSFFDEEGQTNPSSLTQAQIAALFQEPNFRDELLKFMASNKAPNIAQDDGDEDDMDEGDGNDDMQ</sequence>
<keyword evidence="2" id="KW-1185">Reference proteome</keyword>
<evidence type="ECO:0000313" key="2">
    <source>
        <dbReference type="Proteomes" id="UP001056120"/>
    </source>
</evidence>
<dbReference type="EMBL" id="CM042021">
    <property type="protein sequence ID" value="KAI3817395.1"/>
    <property type="molecule type" value="Genomic_DNA"/>
</dbReference>
<reference evidence="1 2" key="2">
    <citation type="journal article" date="2022" name="Mol. Ecol. Resour.">
        <title>The genomes of chicory, endive, great burdock and yacon provide insights into Asteraceae paleo-polyploidization history and plant inulin production.</title>
        <authorList>
            <person name="Fan W."/>
            <person name="Wang S."/>
            <person name="Wang H."/>
            <person name="Wang A."/>
            <person name="Jiang F."/>
            <person name="Liu H."/>
            <person name="Zhao H."/>
            <person name="Xu D."/>
            <person name="Zhang Y."/>
        </authorList>
    </citation>
    <scope>NUCLEOTIDE SEQUENCE [LARGE SCALE GENOMIC DNA]</scope>
    <source>
        <strain evidence="2">cv. Yunnan</strain>
        <tissue evidence="1">Leaves</tissue>
    </source>
</reference>
<name>A0ACB9JAT9_9ASTR</name>
<protein>
    <submittedName>
        <fullName evidence="1">Uncharacterized protein</fullName>
    </submittedName>
</protein>
<accession>A0ACB9JAT9</accession>
<reference evidence="2" key="1">
    <citation type="journal article" date="2022" name="Mol. Ecol. Resour.">
        <title>The genomes of chicory, endive, great burdock and yacon provide insights into Asteraceae palaeo-polyploidization history and plant inulin production.</title>
        <authorList>
            <person name="Fan W."/>
            <person name="Wang S."/>
            <person name="Wang H."/>
            <person name="Wang A."/>
            <person name="Jiang F."/>
            <person name="Liu H."/>
            <person name="Zhao H."/>
            <person name="Xu D."/>
            <person name="Zhang Y."/>
        </authorList>
    </citation>
    <scope>NUCLEOTIDE SEQUENCE [LARGE SCALE GENOMIC DNA]</scope>
    <source>
        <strain evidence="2">cv. Yunnan</strain>
    </source>
</reference>